<dbReference type="SUPFAM" id="SSF48056">
    <property type="entry name" value="Di-copper centre-containing domain"/>
    <property type="match status" value="1"/>
</dbReference>
<keyword evidence="4" id="KW-0812">Transmembrane</keyword>
<dbReference type="InterPro" id="IPR008922">
    <property type="entry name" value="Di-copper_centre_dom_sf"/>
</dbReference>
<feature type="compositionally biased region" description="Polar residues" evidence="3">
    <location>
        <begin position="1"/>
        <end position="12"/>
    </location>
</feature>
<dbReference type="GO" id="GO:0016491">
    <property type="term" value="F:oxidoreductase activity"/>
    <property type="evidence" value="ECO:0007669"/>
    <property type="project" value="InterPro"/>
</dbReference>
<evidence type="ECO:0000256" key="1">
    <source>
        <dbReference type="ARBA" id="ARBA00022723"/>
    </source>
</evidence>
<dbReference type="InterPro" id="IPR002227">
    <property type="entry name" value="Tyrosinase_Cu-bd"/>
</dbReference>
<keyword evidence="1" id="KW-0479">Metal-binding</keyword>
<organism evidence="6">
    <name type="scientific">Heterosigma akashiwo</name>
    <name type="common">Chromophytic alga</name>
    <name type="synonym">Heterosigma carterae</name>
    <dbReference type="NCBI Taxonomy" id="2829"/>
    <lineage>
        <taxon>Eukaryota</taxon>
        <taxon>Sar</taxon>
        <taxon>Stramenopiles</taxon>
        <taxon>Ochrophyta</taxon>
        <taxon>Raphidophyceae</taxon>
        <taxon>Chattonellales</taxon>
        <taxon>Chattonellaceae</taxon>
        <taxon>Heterosigma</taxon>
    </lineage>
</organism>
<proteinExistence type="predicted"/>
<keyword evidence="4" id="KW-0472">Membrane</keyword>
<dbReference type="EMBL" id="HBIU01044395">
    <property type="protein sequence ID" value="CAE0641170.1"/>
    <property type="molecule type" value="Transcribed_RNA"/>
</dbReference>
<evidence type="ECO:0000259" key="5">
    <source>
        <dbReference type="Pfam" id="PF00264"/>
    </source>
</evidence>
<dbReference type="InterPro" id="IPR050316">
    <property type="entry name" value="Tyrosinase/Hemocyanin"/>
</dbReference>
<name>A0A7S4DCA4_HETAK</name>
<sequence length="691" mass="77961">MVEYSTFQNESTSQKHEAAEMGKQVQSRGSPRKFLPLICAIFLLLSVIAMTSFGAGKSAAHLQNLAVDEIGEFDGLSFATYNSYTKDTPIDSMWTHVAEPYRETTFRAKVPTEWLSADLEIVWEIDGQVLPDKDTTIVHTFTSTGPTSVAVTIANPERFGEKETYRSDVVVKYVRREIRSLTADDRERTLNAMEAIYRLSQTDGEALYGPNFRSIGSFQVQHLDGAGRMECDHWHDDAGLAAHHFGFTIQFEEVMQLIDPLVSLPYWEYTLDAENLDELEHSPIFRDDWFGKMSPTNEKHIVDTGRWKFLEIGYSADFDFDVQNAYGLLRAPWNTDSTPFLTRYKYVNQGSVFSTPGCSIFQSVMQKATMREINSLLNGATHGPVHIEIGGQWGVSDNYIDLLSALGYDGMANEATPVASHVLIFKILWRMGYARCATTCSTAEAKSGECSCSAPRELYEDLGMTPYDVLEAADVFKYLMKTTFKFNDMNTYLLYVREDGTYGVHGYEEGSPEEMEVFRDILDALANPGHVGEMYTSSAPGDPTFWLIHPTAERLLNWRRLSSGVFPLDLSWGYVHSRSTNPSDNGWVCDWTGVSVDQTAEGKWEMPSCTAYGEAKCAGHGATDKLPMTFLHTDRVFRNQEFIEYLDPTNIELPYMYDNYRYEHCEESGISFKVRGMDSATELMDAGLLEL</sequence>
<protein>
    <recommendedName>
        <fullName evidence="5">Tyrosinase copper-binding domain-containing protein</fullName>
    </recommendedName>
</protein>
<dbReference type="GO" id="GO:0046872">
    <property type="term" value="F:metal ion binding"/>
    <property type="evidence" value="ECO:0007669"/>
    <property type="project" value="UniProtKB-KW"/>
</dbReference>
<evidence type="ECO:0000313" key="6">
    <source>
        <dbReference type="EMBL" id="CAE0641170.1"/>
    </source>
</evidence>
<dbReference type="AlphaFoldDB" id="A0A7S4DCA4"/>
<dbReference type="PANTHER" id="PTHR11474">
    <property type="entry name" value="TYROSINASE FAMILY MEMBER"/>
    <property type="match status" value="1"/>
</dbReference>
<evidence type="ECO:0000256" key="2">
    <source>
        <dbReference type="ARBA" id="ARBA00023008"/>
    </source>
</evidence>
<dbReference type="Pfam" id="PF00264">
    <property type="entry name" value="Tyrosinase"/>
    <property type="match status" value="1"/>
</dbReference>
<keyword evidence="4" id="KW-1133">Transmembrane helix</keyword>
<evidence type="ECO:0000256" key="4">
    <source>
        <dbReference type="SAM" id="Phobius"/>
    </source>
</evidence>
<accession>A0A7S4DCA4</accession>
<gene>
    <name evidence="6" type="ORF">HAKA00212_LOCUS19998</name>
</gene>
<feature type="transmembrane region" description="Helical" evidence="4">
    <location>
        <begin position="34"/>
        <end position="55"/>
    </location>
</feature>
<keyword evidence="2" id="KW-0186">Copper</keyword>
<reference evidence="6" key="1">
    <citation type="submission" date="2021-01" db="EMBL/GenBank/DDBJ databases">
        <authorList>
            <person name="Corre E."/>
            <person name="Pelletier E."/>
            <person name="Niang G."/>
            <person name="Scheremetjew M."/>
            <person name="Finn R."/>
            <person name="Kale V."/>
            <person name="Holt S."/>
            <person name="Cochrane G."/>
            <person name="Meng A."/>
            <person name="Brown T."/>
            <person name="Cohen L."/>
        </authorList>
    </citation>
    <scope>NUCLEOTIDE SEQUENCE</scope>
    <source>
        <strain evidence="6">CCMP3107</strain>
    </source>
</reference>
<feature type="domain" description="Tyrosinase copper-binding" evidence="5">
    <location>
        <begin position="233"/>
        <end position="394"/>
    </location>
</feature>
<dbReference type="Gene3D" id="1.10.1280.10">
    <property type="entry name" value="Di-copper center containing domain from catechol oxidase"/>
    <property type="match status" value="1"/>
</dbReference>
<feature type="region of interest" description="Disordered" evidence="3">
    <location>
        <begin position="1"/>
        <end position="25"/>
    </location>
</feature>
<evidence type="ECO:0000256" key="3">
    <source>
        <dbReference type="SAM" id="MobiDB-lite"/>
    </source>
</evidence>
<dbReference type="PANTHER" id="PTHR11474:SF126">
    <property type="entry name" value="TYROSINASE-LIKE PROTEIN TYR-1-RELATED"/>
    <property type="match status" value="1"/>
</dbReference>